<dbReference type="CDD" id="cd00371">
    <property type="entry name" value="HMA"/>
    <property type="match status" value="1"/>
</dbReference>
<feature type="domain" description="HMA" evidence="2">
    <location>
        <begin position="33"/>
        <end position="99"/>
    </location>
</feature>
<comment type="caution">
    <text evidence="3">The sequence shown here is derived from an EMBL/GenBank/DDBJ whole genome shotgun (WGS) entry which is preliminary data.</text>
</comment>
<dbReference type="SUPFAM" id="SSF55008">
    <property type="entry name" value="HMA, heavy metal-associated domain"/>
    <property type="match status" value="1"/>
</dbReference>
<dbReference type="FunFam" id="3.30.70.100:FF:000001">
    <property type="entry name" value="ATPase copper transporting beta"/>
    <property type="match status" value="1"/>
</dbReference>
<dbReference type="PROSITE" id="PS50846">
    <property type="entry name" value="HMA_2"/>
    <property type="match status" value="1"/>
</dbReference>
<sequence length="140" mass="14586">MKNRIINTALVVTAIVFLALLAVHVRAGATADSVAVLKTTGMTCGSCADRITKTLRSTKGVATTEVDLEGGWVIVGYDTKAIKPEVLAENVKKAGFASTVEEVVTPEQYRRITGKDVGASVAGRQGCCGNRGCGTGTITR</sequence>
<dbReference type="Proteomes" id="UP000324298">
    <property type="component" value="Unassembled WGS sequence"/>
</dbReference>
<keyword evidence="4" id="KW-1185">Reference proteome</keyword>
<reference evidence="3 4" key="1">
    <citation type="submission" date="2019-04" db="EMBL/GenBank/DDBJ databases">
        <title>Geobacter ruber sp. nov., ferric-reducing bacteria isolated from paddy soil.</title>
        <authorList>
            <person name="Xu Z."/>
            <person name="Masuda Y."/>
            <person name="Itoh H."/>
            <person name="Senoo K."/>
        </authorList>
    </citation>
    <scope>NUCLEOTIDE SEQUENCE [LARGE SCALE GENOMIC DNA]</scope>
    <source>
        <strain evidence="3 4">Red88</strain>
    </source>
</reference>
<accession>A0A5A9XJ05</accession>
<dbReference type="RefSeq" id="WP_149307007.1">
    <property type="nucleotide sequence ID" value="NZ_SRSD01000004.1"/>
</dbReference>
<dbReference type="Gene3D" id="3.30.70.100">
    <property type="match status" value="1"/>
</dbReference>
<organism evidence="3 4">
    <name type="scientific">Oryzomonas rubra</name>
    <dbReference type="NCBI Taxonomy" id="2509454"/>
    <lineage>
        <taxon>Bacteria</taxon>
        <taxon>Pseudomonadati</taxon>
        <taxon>Thermodesulfobacteriota</taxon>
        <taxon>Desulfuromonadia</taxon>
        <taxon>Geobacterales</taxon>
        <taxon>Geobacteraceae</taxon>
        <taxon>Oryzomonas</taxon>
    </lineage>
</organism>
<dbReference type="InterPro" id="IPR006121">
    <property type="entry name" value="HMA_dom"/>
</dbReference>
<gene>
    <name evidence="3" type="ORF">ET418_07620</name>
</gene>
<dbReference type="InterPro" id="IPR036163">
    <property type="entry name" value="HMA_dom_sf"/>
</dbReference>
<evidence type="ECO:0000313" key="4">
    <source>
        <dbReference type="Proteomes" id="UP000324298"/>
    </source>
</evidence>
<dbReference type="Pfam" id="PF00403">
    <property type="entry name" value="HMA"/>
    <property type="match status" value="1"/>
</dbReference>
<dbReference type="AlphaFoldDB" id="A0A5A9XJ05"/>
<dbReference type="EMBL" id="SRSD01000004">
    <property type="protein sequence ID" value="KAA0892069.1"/>
    <property type="molecule type" value="Genomic_DNA"/>
</dbReference>
<name>A0A5A9XJ05_9BACT</name>
<keyword evidence="1" id="KW-0479">Metal-binding</keyword>
<evidence type="ECO:0000256" key="1">
    <source>
        <dbReference type="ARBA" id="ARBA00022723"/>
    </source>
</evidence>
<evidence type="ECO:0000259" key="2">
    <source>
        <dbReference type="PROSITE" id="PS50846"/>
    </source>
</evidence>
<evidence type="ECO:0000313" key="3">
    <source>
        <dbReference type="EMBL" id="KAA0892069.1"/>
    </source>
</evidence>
<proteinExistence type="predicted"/>
<protein>
    <submittedName>
        <fullName evidence="3">Copper chaperone</fullName>
    </submittedName>
</protein>
<dbReference type="OrthoDB" id="5401641at2"/>
<dbReference type="GO" id="GO:0046872">
    <property type="term" value="F:metal ion binding"/>
    <property type="evidence" value="ECO:0007669"/>
    <property type="project" value="UniProtKB-KW"/>
</dbReference>